<dbReference type="Proteomes" id="UP000006810">
    <property type="component" value="Chromosome"/>
</dbReference>
<dbReference type="AlphaFoldDB" id="C4XF63"/>
<evidence type="ECO:0000313" key="3">
    <source>
        <dbReference type="Proteomes" id="UP000006810"/>
    </source>
</evidence>
<keyword evidence="1" id="KW-1133">Transmembrane helix</keyword>
<evidence type="ECO:0000313" key="2">
    <source>
        <dbReference type="EMBL" id="BAH69785.1"/>
    </source>
</evidence>
<name>C4XF63_MYCFP</name>
<keyword evidence="3" id="KW-1185">Reference proteome</keyword>
<dbReference type="EMBL" id="AP009608">
    <property type="protein sequence ID" value="BAH69785.1"/>
    <property type="molecule type" value="Genomic_DNA"/>
</dbReference>
<protein>
    <submittedName>
        <fullName evidence="2">Uncharacterized protein</fullName>
    </submittedName>
</protein>
<dbReference type="KEGG" id="mfp:MBIO_0520"/>
<feature type="transmembrane region" description="Helical" evidence="1">
    <location>
        <begin position="55"/>
        <end position="80"/>
    </location>
</feature>
<accession>C4XF63</accession>
<evidence type="ECO:0000256" key="1">
    <source>
        <dbReference type="SAM" id="Phobius"/>
    </source>
</evidence>
<keyword evidence="1" id="KW-0812">Transmembrane</keyword>
<organism evidence="2 3">
    <name type="scientific">Mycoplasmopsis fermentans (strain ATCC 19989 / NBRC 14854 / NCTC 10117 / PG18)</name>
    <name type="common">Mycoplasma fermentans</name>
    <dbReference type="NCBI Taxonomy" id="496833"/>
    <lineage>
        <taxon>Bacteria</taxon>
        <taxon>Bacillati</taxon>
        <taxon>Mycoplasmatota</taxon>
        <taxon>Mycoplasmoidales</taxon>
        <taxon>Metamycoplasmataceae</taxon>
        <taxon>Mycoplasmopsis</taxon>
    </lineage>
</organism>
<gene>
    <name evidence="2" type="ordered locus">MBIO_0520</name>
</gene>
<proteinExistence type="predicted"/>
<reference evidence="2 3" key="1">
    <citation type="journal article" date="2009" name="Curr. Microbiol.">
        <title>Molecular cloning and expression of a novel cholinephosphotransferase involved in glycoglycerophospholipid biosynthesis of Mycoplasma fermentans.</title>
        <authorList>
            <person name="Ishida N."/>
            <person name="Irikura D."/>
            <person name="Matsuda K."/>
            <person name="Sato S."/>
            <person name="Asano K."/>
        </authorList>
    </citation>
    <scope>NUCLEOTIDE SEQUENCE [LARGE SCALE GENOMIC DNA]</scope>
    <source>
        <strain evidence="3">ATCC 19989 / NBRC 14854 / NCTC 10117 / PG18</strain>
    </source>
</reference>
<sequence>MYVKGKIMFKNMTRNKWIIFSLWMVFLVFMVLIIILASIKNFDAAESLKTTNAKYVAIVALFFFISLCAAIFGTVILSILDKKAVTKKAQQNQGGK</sequence>
<keyword evidence="1" id="KW-0472">Membrane</keyword>
<dbReference type="PATRIC" id="fig|496833.3.peg.105"/>
<dbReference type="HOGENOM" id="CLU_185229_0_0_14"/>
<feature type="transmembrane region" description="Helical" evidence="1">
    <location>
        <begin position="20"/>
        <end position="39"/>
    </location>
</feature>